<dbReference type="Proteomes" id="UP001157017">
    <property type="component" value="Unassembled WGS sequence"/>
</dbReference>
<evidence type="ECO:0000313" key="3">
    <source>
        <dbReference type="Proteomes" id="UP001157017"/>
    </source>
</evidence>
<feature type="compositionally biased region" description="Basic and acidic residues" evidence="1">
    <location>
        <begin position="51"/>
        <end position="66"/>
    </location>
</feature>
<proteinExistence type="predicted"/>
<feature type="compositionally biased region" description="Basic residues" evidence="1">
    <location>
        <begin position="81"/>
        <end position="95"/>
    </location>
</feature>
<evidence type="ECO:0000313" key="2">
    <source>
        <dbReference type="EMBL" id="GMA87213.1"/>
    </source>
</evidence>
<reference evidence="3" key="1">
    <citation type="journal article" date="2019" name="Int. J. Syst. Evol. Microbiol.">
        <title>The Global Catalogue of Microorganisms (GCM) 10K type strain sequencing project: providing services to taxonomists for standard genome sequencing and annotation.</title>
        <authorList>
            <consortium name="The Broad Institute Genomics Platform"/>
            <consortium name="The Broad Institute Genome Sequencing Center for Infectious Disease"/>
            <person name="Wu L."/>
            <person name="Ma J."/>
        </authorList>
    </citation>
    <scope>NUCLEOTIDE SEQUENCE [LARGE SCALE GENOMIC DNA]</scope>
    <source>
        <strain evidence="3">NBRC 108730</strain>
    </source>
</reference>
<comment type="caution">
    <text evidence="2">The sequence shown here is derived from an EMBL/GenBank/DDBJ whole genome shotgun (WGS) entry which is preliminary data.</text>
</comment>
<organism evidence="2 3">
    <name type="scientific">Angustibacter aerolatus</name>
    <dbReference type="NCBI Taxonomy" id="1162965"/>
    <lineage>
        <taxon>Bacteria</taxon>
        <taxon>Bacillati</taxon>
        <taxon>Actinomycetota</taxon>
        <taxon>Actinomycetes</taxon>
        <taxon>Kineosporiales</taxon>
        <taxon>Kineosporiaceae</taxon>
    </lineage>
</organism>
<protein>
    <submittedName>
        <fullName evidence="2">Uncharacterized protein</fullName>
    </submittedName>
</protein>
<feature type="compositionally biased region" description="Basic and acidic residues" evidence="1">
    <location>
        <begin position="34"/>
        <end position="44"/>
    </location>
</feature>
<dbReference type="EMBL" id="BSUZ01000001">
    <property type="protein sequence ID" value="GMA87213.1"/>
    <property type="molecule type" value="Genomic_DNA"/>
</dbReference>
<name>A0ABQ6JIJ2_9ACTN</name>
<sequence>MRLEERVDVAPGHQPGAAVDVRHLRRRPVGLGVDEPHPLGDRVRAGGRAAPVEHDAAGAERERRDAGPTQHPLRQPGGEPRRRRWLRRRRVRHARTLSAGRAPRSPGGNARPPAVVR</sequence>
<feature type="region of interest" description="Disordered" evidence="1">
    <location>
        <begin position="1"/>
        <end position="117"/>
    </location>
</feature>
<accession>A0ABQ6JIJ2</accession>
<gene>
    <name evidence="2" type="ORF">GCM10025868_24630</name>
</gene>
<evidence type="ECO:0000256" key="1">
    <source>
        <dbReference type="SAM" id="MobiDB-lite"/>
    </source>
</evidence>
<keyword evidence="3" id="KW-1185">Reference proteome</keyword>